<proteinExistence type="predicted"/>
<gene>
    <name evidence="1" type="ORF">GO485_20185</name>
    <name evidence="2" type="ORF">IP92_00054</name>
</gene>
<dbReference type="Proteomes" id="UP000437862">
    <property type="component" value="Chromosome"/>
</dbReference>
<accession>A0A562Q315</accession>
<dbReference type="EMBL" id="CP046904">
    <property type="protein sequence ID" value="QGZ41142.1"/>
    <property type="molecule type" value="Genomic_DNA"/>
</dbReference>
<evidence type="ECO:0000313" key="2">
    <source>
        <dbReference type="EMBL" id="TWI51072.1"/>
    </source>
</evidence>
<reference evidence="1 4" key="3">
    <citation type="submission" date="2019-12" db="EMBL/GenBank/DDBJ databases">
        <title>Draft Genome Sequences of Six Type Strains of the Genus Massilia.</title>
        <authorList>
            <person name="Miess H."/>
            <person name="Frediansyah A."/>
            <person name="Goeker M."/>
            <person name="Gross H."/>
        </authorList>
    </citation>
    <scope>NUCLEOTIDE SEQUENCE [LARGE SCALE GENOMIC DNA]</scope>
    <source>
        <strain evidence="1 4">DSM 26639</strain>
    </source>
</reference>
<name>A0A562Q315_9BURK</name>
<dbReference type="SUPFAM" id="SSF55331">
    <property type="entry name" value="Tautomerase/MIF"/>
    <property type="match status" value="1"/>
</dbReference>
<evidence type="ECO:0000313" key="3">
    <source>
        <dbReference type="Proteomes" id="UP000315112"/>
    </source>
</evidence>
<dbReference type="InterPro" id="IPR014347">
    <property type="entry name" value="Tautomerase/MIF_sf"/>
</dbReference>
<dbReference type="RefSeq" id="WP_145872533.1">
    <property type="nucleotide sequence ID" value="NZ_CP046904.1"/>
</dbReference>
<evidence type="ECO:0000313" key="1">
    <source>
        <dbReference type="EMBL" id="QGZ41142.1"/>
    </source>
</evidence>
<protein>
    <submittedName>
        <fullName evidence="2">4-oxalocrotonate tautomerase</fullName>
    </submittedName>
</protein>
<reference evidence="2" key="2">
    <citation type="submission" date="2019-07" db="EMBL/GenBank/DDBJ databases">
        <authorList>
            <person name="Whitman W."/>
            <person name="Huntemann M."/>
            <person name="Clum A."/>
            <person name="Pillay M."/>
            <person name="Palaniappan K."/>
            <person name="Varghese N."/>
            <person name="Mikhailova N."/>
            <person name="Stamatis D."/>
            <person name="Reddy T."/>
            <person name="Daum C."/>
            <person name="Shapiro N."/>
            <person name="Ivanova N."/>
            <person name="Kyrpides N."/>
            <person name="Woyke T."/>
        </authorList>
    </citation>
    <scope>NUCLEOTIDE SEQUENCE</scope>
    <source>
        <strain evidence="2">CGMCC 1.10685</strain>
    </source>
</reference>
<dbReference type="Proteomes" id="UP000315112">
    <property type="component" value="Unassembled WGS sequence"/>
</dbReference>
<keyword evidence="4" id="KW-1185">Reference proteome</keyword>
<dbReference type="AlphaFoldDB" id="A0A562Q315"/>
<reference evidence="2 3" key="1">
    <citation type="journal article" date="2015" name="Stand. Genomic Sci.">
        <title>Genomic Encyclopedia of Bacterial and Archaeal Type Strains, Phase III: the genomes of soil and plant-associated and newly described type strains.</title>
        <authorList>
            <person name="Whitman W.B."/>
            <person name="Woyke T."/>
            <person name="Klenk H.P."/>
            <person name="Zhou Y."/>
            <person name="Lilburn T.G."/>
            <person name="Beck B.J."/>
            <person name="De Vos P."/>
            <person name="Vandamme P."/>
            <person name="Eisen J.A."/>
            <person name="Garrity G."/>
            <person name="Hugenholtz P."/>
            <person name="Kyrpides N.C."/>
        </authorList>
    </citation>
    <scope>NUCLEOTIDE SEQUENCE [LARGE SCALE GENOMIC DNA]</scope>
    <source>
        <strain evidence="2 3">CGMCC 1.10685</strain>
    </source>
</reference>
<evidence type="ECO:0000313" key="4">
    <source>
        <dbReference type="Proteomes" id="UP000437862"/>
    </source>
</evidence>
<dbReference type="EMBL" id="VLKW01000001">
    <property type="protein sequence ID" value="TWI51072.1"/>
    <property type="molecule type" value="Genomic_DNA"/>
</dbReference>
<sequence length="133" mass="14339">MPILNITVTGTPETVPASQVAAMLLRHTGEILHKAAPLTAIAIGYRDPAHWYVGPDSLAALGKASFFLDIKISDETNTAAEKAAYIEAIYRDMAALLGDLHEVSYVHIDDARPAAWGWGGVTQQVRAVKKVLM</sequence>
<dbReference type="Gene3D" id="3.30.429.10">
    <property type="entry name" value="Macrophage Migration Inhibitory Factor"/>
    <property type="match status" value="1"/>
</dbReference>
<organism evidence="2 3">
    <name type="scientific">Pseudoduganella flava</name>
    <dbReference type="NCBI Taxonomy" id="871742"/>
    <lineage>
        <taxon>Bacteria</taxon>
        <taxon>Pseudomonadati</taxon>
        <taxon>Pseudomonadota</taxon>
        <taxon>Betaproteobacteria</taxon>
        <taxon>Burkholderiales</taxon>
        <taxon>Oxalobacteraceae</taxon>
        <taxon>Telluria group</taxon>
        <taxon>Pseudoduganella</taxon>
    </lineage>
</organism>
<dbReference type="OrthoDB" id="8561934at2"/>